<evidence type="ECO:0000313" key="2">
    <source>
        <dbReference type="EMBL" id="MFC5497481.1"/>
    </source>
</evidence>
<dbReference type="Proteomes" id="UP001596037">
    <property type="component" value="Unassembled WGS sequence"/>
</dbReference>
<evidence type="ECO:0000256" key="1">
    <source>
        <dbReference type="SAM" id="SignalP"/>
    </source>
</evidence>
<dbReference type="PROSITE" id="PS51257">
    <property type="entry name" value="PROKAR_LIPOPROTEIN"/>
    <property type="match status" value="1"/>
</dbReference>
<name>A0ABW0NB35_9BURK</name>
<dbReference type="RefSeq" id="WP_376849568.1">
    <property type="nucleotide sequence ID" value="NZ_JBHSMF010000006.1"/>
</dbReference>
<reference evidence="3" key="1">
    <citation type="journal article" date="2019" name="Int. J. Syst. Evol. Microbiol.">
        <title>The Global Catalogue of Microorganisms (GCM) 10K type strain sequencing project: providing services to taxonomists for standard genome sequencing and annotation.</title>
        <authorList>
            <consortium name="The Broad Institute Genomics Platform"/>
            <consortium name="The Broad Institute Genome Sequencing Center for Infectious Disease"/>
            <person name="Wu L."/>
            <person name="Ma J."/>
        </authorList>
    </citation>
    <scope>NUCLEOTIDE SEQUENCE [LARGE SCALE GENOMIC DNA]</scope>
    <source>
        <strain evidence="3">CCUG 57401</strain>
    </source>
</reference>
<evidence type="ECO:0000313" key="3">
    <source>
        <dbReference type="Proteomes" id="UP001596037"/>
    </source>
</evidence>
<comment type="caution">
    <text evidence="2">The sequence shown here is derived from an EMBL/GenBank/DDBJ whole genome shotgun (WGS) entry which is preliminary data.</text>
</comment>
<gene>
    <name evidence="2" type="ORF">ACFPOE_08045</name>
</gene>
<organism evidence="2 3">
    <name type="scientific">Caenimonas terrae</name>
    <dbReference type="NCBI Taxonomy" id="696074"/>
    <lineage>
        <taxon>Bacteria</taxon>
        <taxon>Pseudomonadati</taxon>
        <taxon>Pseudomonadota</taxon>
        <taxon>Betaproteobacteria</taxon>
        <taxon>Burkholderiales</taxon>
        <taxon>Comamonadaceae</taxon>
        <taxon>Caenimonas</taxon>
    </lineage>
</organism>
<proteinExistence type="predicted"/>
<keyword evidence="3" id="KW-1185">Reference proteome</keyword>
<keyword evidence="1" id="KW-0732">Signal</keyword>
<protein>
    <recommendedName>
        <fullName evidence="4">Lipoprotein</fullName>
    </recommendedName>
</protein>
<dbReference type="EMBL" id="JBHSMF010000006">
    <property type="protein sequence ID" value="MFC5497481.1"/>
    <property type="molecule type" value="Genomic_DNA"/>
</dbReference>
<feature type="chain" id="PRO_5045220713" description="Lipoprotein" evidence="1">
    <location>
        <begin position="37"/>
        <end position="220"/>
    </location>
</feature>
<feature type="signal peptide" evidence="1">
    <location>
        <begin position="1"/>
        <end position="36"/>
    </location>
</feature>
<accession>A0ABW0NB35</accession>
<evidence type="ECO:0008006" key="4">
    <source>
        <dbReference type="Google" id="ProtNLM"/>
    </source>
</evidence>
<sequence length="220" mass="23257">MKTASPSEARGLSRRPARLAQACLCGLLAAIGAACAAEPADWVSQTASLTPAPLAAAGSPAPATGSTIEISASNLPRFDNFDGSSRTQQRLDMALLSPGRSAFGVTMGVTGLAPSRYGFNAGSTEGTAGVNLGLQYRYIIDNNRRVDITAWREMNRPNDALAMIQSRDAGYGARVEMQLSGAHSPLVAERGFVGMQLDGGARITVKRSMGRPMVYYRNQF</sequence>